<dbReference type="Pfam" id="PF00324">
    <property type="entry name" value="AA_permease"/>
    <property type="match status" value="1"/>
</dbReference>
<accession>A0ABY4H9R3</accession>
<dbReference type="InterPro" id="IPR004841">
    <property type="entry name" value="AA-permease/SLC12A_dom"/>
</dbReference>
<reference evidence="9 10" key="1">
    <citation type="submission" date="2022-04" db="EMBL/GenBank/DDBJ databases">
        <title>Halobacillus sp. isolated from saltern.</title>
        <authorList>
            <person name="Won M."/>
            <person name="Lee C.-M."/>
            <person name="Woen H.-Y."/>
            <person name="Kwon S.-W."/>
        </authorList>
    </citation>
    <scope>NUCLEOTIDE SEQUENCE [LARGE SCALE GENOMIC DNA]</scope>
    <source>
        <strain evidence="9 10">SSTM10-2</strain>
    </source>
</reference>
<evidence type="ECO:0000256" key="4">
    <source>
        <dbReference type="ARBA" id="ARBA00022970"/>
    </source>
</evidence>
<dbReference type="PROSITE" id="PS00218">
    <property type="entry name" value="AMINO_ACID_PERMEASE_1"/>
    <property type="match status" value="1"/>
</dbReference>
<protein>
    <submittedName>
        <fullName evidence="9">Amino acid permease</fullName>
    </submittedName>
</protein>
<keyword evidence="4" id="KW-0029">Amino-acid transport</keyword>
<feature type="transmembrane region" description="Helical" evidence="7">
    <location>
        <begin position="188"/>
        <end position="209"/>
    </location>
</feature>
<feature type="transmembrane region" description="Helical" evidence="7">
    <location>
        <begin position="114"/>
        <end position="136"/>
    </location>
</feature>
<dbReference type="PANTHER" id="PTHR43495:SF5">
    <property type="entry name" value="GAMMA-AMINOBUTYRIC ACID PERMEASE"/>
    <property type="match status" value="1"/>
</dbReference>
<keyword evidence="3 7" id="KW-0812">Transmembrane</keyword>
<comment type="subcellular location">
    <subcellularLocation>
        <location evidence="1">Cell membrane</location>
        <topology evidence="1">Multi-pass membrane protein</topology>
    </subcellularLocation>
</comment>
<feature type="transmembrane region" description="Helical" evidence="7">
    <location>
        <begin position="39"/>
        <end position="61"/>
    </location>
</feature>
<evidence type="ECO:0000313" key="10">
    <source>
        <dbReference type="Proteomes" id="UP000831880"/>
    </source>
</evidence>
<sequence length="457" mass="50080">MKSRHLFMLSLGGVIGTGLFLNSGYVINQAGPGGALLAYLFGGLILYLVMVCLGELAVYLPVTGSFHTYAKNYIGPASGFTIGMVYFIGSAVTAGVEFTASGILMQQWFPNTPVWIWCALFIVALFLLNALTTKAFAESEYWFAGMKVLAVILFIIIGGGAIFGFISMEGRAAPLSSNFTEFGLFPEGLAAVFITMLNVVFSYQGSELIGIAAGESENPEKDIPKAIRNVVFRIFFFYIATTLVLTAIFSYKELGVLESPFVTVLEAVGIPYAASVMNFVVLIAILSVGNSCLYASTRLLWVFSHENLVPRVFGKLTKRKVPLNALLLTMVFSLLSLLTSFMAANTVYILLTSVAGIAVTITWMGIVFSQYKFRKHFLREGGKVDDLKFSVPLYPFFPLFALAVCGVILTLPLFYPDQRLGLFVGAGFIGACYLYYYLKHGREKNQKTSEGESRYVK</sequence>
<evidence type="ECO:0000256" key="1">
    <source>
        <dbReference type="ARBA" id="ARBA00004651"/>
    </source>
</evidence>
<feature type="transmembrane region" description="Helical" evidence="7">
    <location>
        <begin position="347"/>
        <end position="368"/>
    </location>
</feature>
<dbReference type="PIRSF" id="PIRSF006060">
    <property type="entry name" value="AA_transporter"/>
    <property type="match status" value="1"/>
</dbReference>
<keyword evidence="6 7" id="KW-0472">Membrane</keyword>
<proteinExistence type="predicted"/>
<keyword evidence="2" id="KW-0813">Transport</keyword>
<feature type="transmembrane region" description="Helical" evidence="7">
    <location>
        <begin position="269"/>
        <end position="289"/>
    </location>
</feature>
<dbReference type="EMBL" id="CP095074">
    <property type="protein sequence ID" value="UOQ95737.1"/>
    <property type="molecule type" value="Genomic_DNA"/>
</dbReference>
<dbReference type="InterPro" id="IPR004840">
    <property type="entry name" value="Amino_acid_permease_CS"/>
</dbReference>
<gene>
    <name evidence="9" type="ORF">MUO14_18035</name>
</gene>
<feature type="transmembrane region" description="Helical" evidence="7">
    <location>
        <begin position="230"/>
        <end position="249"/>
    </location>
</feature>
<feature type="transmembrane region" description="Helical" evidence="7">
    <location>
        <begin position="7"/>
        <end position="27"/>
    </location>
</feature>
<organism evidence="9 10">
    <name type="scientific">Halobacillus shinanisalinarum</name>
    <dbReference type="NCBI Taxonomy" id="2932258"/>
    <lineage>
        <taxon>Bacteria</taxon>
        <taxon>Bacillati</taxon>
        <taxon>Bacillota</taxon>
        <taxon>Bacilli</taxon>
        <taxon>Bacillales</taxon>
        <taxon>Bacillaceae</taxon>
        <taxon>Halobacillus</taxon>
    </lineage>
</organism>
<evidence type="ECO:0000256" key="5">
    <source>
        <dbReference type="ARBA" id="ARBA00022989"/>
    </source>
</evidence>
<evidence type="ECO:0000256" key="6">
    <source>
        <dbReference type="ARBA" id="ARBA00023136"/>
    </source>
</evidence>
<feature type="transmembrane region" description="Helical" evidence="7">
    <location>
        <begin position="148"/>
        <end position="168"/>
    </location>
</feature>
<dbReference type="Proteomes" id="UP000831880">
    <property type="component" value="Chromosome"/>
</dbReference>
<evidence type="ECO:0000313" key="9">
    <source>
        <dbReference type="EMBL" id="UOQ95737.1"/>
    </source>
</evidence>
<evidence type="ECO:0000259" key="8">
    <source>
        <dbReference type="Pfam" id="PF00324"/>
    </source>
</evidence>
<feature type="transmembrane region" description="Helical" evidence="7">
    <location>
        <begin position="321"/>
        <end position="341"/>
    </location>
</feature>
<keyword evidence="10" id="KW-1185">Reference proteome</keyword>
<name>A0ABY4H9R3_9BACI</name>
<evidence type="ECO:0000256" key="3">
    <source>
        <dbReference type="ARBA" id="ARBA00022692"/>
    </source>
</evidence>
<feature type="transmembrane region" description="Helical" evidence="7">
    <location>
        <begin position="420"/>
        <end position="438"/>
    </location>
</feature>
<evidence type="ECO:0000256" key="7">
    <source>
        <dbReference type="SAM" id="Phobius"/>
    </source>
</evidence>
<feature type="transmembrane region" description="Helical" evidence="7">
    <location>
        <begin position="73"/>
        <end position="94"/>
    </location>
</feature>
<keyword evidence="5 7" id="KW-1133">Transmembrane helix</keyword>
<feature type="domain" description="Amino acid permease/ SLC12A" evidence="8">
    <location>
        <begin position="5"/>
        <end position="438"/>
    </location>
</feature>
<dbReference type="Gene3D" id="1.20.1740.10">
    <property type="entry name" value="Amino acid/polyamine transporter I"/>
    <property type="match status" value="1"/>
</dbReference>
<feature type="transmembrane region" description="Helical" evidence="7">
    <location>
        <begin position="389"/>
        <end position="414"/>
    </location>
</feature>
<dbReference type="PANTHER" id="PTHR43495">
    <property type="entry name" value="GABA PERMEASE"/>
    <property type="match status" value="1"/>
</dbReference>
<dbReference type="RefSeq" id="WP_244755655.1">
    <property type="nucleotide sequence ID" value="NZ_CP095074.1"/>
</dbReference>
<evidence type="ECO:0000256" key="2">
    <source>
        <dbReference type="ARBA" id="ARBA00022448"/>
    </source>
</evidence>